<dbReference type="OrthoDB" id="5372942at2"/>
<dbReference type="PANTHER" id="PTHR39190">
    <property type="entry name" value="FLAGELLAR ASSEMBLY FACTOR FLIW"/>
    <property type="match status" value="1"/>
</dbReference>
<dbReference type="Gene3D" id="2.30.290.10">
    <property type="entry name" value="BH3618-like"/>
    <property type="match status" value="1"/>
</dbReference>
<dbReference type="Pfam" id="PF02623">
    <property type="entry name" value="FliW"/>
    <property type="match status" value="1"/>
</dbReference>
<dbReference type="AlphaFoldDB" id="A0A2N1J6V7"/>
<sequence>MQYDVVVSIDGFESEKGFTLEKIDDFFSIIKGVDTDATLRLMSFGALKSLNFQLPDEFKDKLQISSIDEISIYYIFVLQSHNSDNSLNTFAPIIVNNKTKKMGQIHLDLKELGLEGLNDLLPNF</sequence>
<dbReference type="Proteomes" id="UP000233248">
    <property type="component" value="Unassembled WGS sequence"/>
</dbReference>
<gene>
    <name evidence="5" type="ORF">CP960_00105</name>
</gene>
<protein>
    <recommendedName>
        <fullName evidence="7">Flagellar assembly factor FliW</fullName>
    </recommendedName>
</protein>
<keyword evidence="3" id="KW-0810">Translation regulation</keyword>
<dbReference type="RefSeq" id="WP_101183145.1">
    <property type="nucleotide sequence ID" value="NZ_CP031218.1"/>
</dbReference>
<keyword evidence="1" id="KW-0963">Cytoplasm</keyword>
<dbReference type="InterPro" id="IPR024046">
    <property type="entry name" value="Flagellar_assmbl_FliW_dom_sf"/>
</dbReference>
<keyword evidence="4" id="KW-0143">Chaperone</keyword>
<dbReference type="SUPFAM" id="SSF141457">
    <property type="entry name" value="BH3618-like"/>
    <property type="match status" value="1"/>
</dbReference>
<evidence type="ECO:0000313" key="5">
    <source>
        <dbReference type="EMBL" id="PKI82192.1"/>
    </source>
</evidence>
<evidence type="ECO:0000256" key="2">
    <source>
        <dbReference type="ARBA" id="ARBA00022795"/>
    </source>
</evidence>
<evidence type="ECO:0000256" key="3">
    <source>
        <dbReference type="ARBA" id="ARBA00022845"/>
    </source>
</evidence>
<dbReference type="EMBL" id="NXIF01000002">
    <property type="protein sequence ID" value="PKI82192.1"/>
    <property type="molecule type" value="Genomic_DNA"/>
</dbReference>
<name>A0A2N1J6V7_9BACT</name>
<keyword evidence="2" id="KW-1005">Bacterial flagellum biogenesis</keyword>
<keyword evidence="6" id="KW-1185">Reference proteome</keyword>
<dbReference type="InterPro" id="IPR003775">
    <property type="entry name" value="Flagellar_assembly_factor_FliW"/>
</dbReference>
<proteinExistence type="predicted"/>
<evidence type="ECO:0008006" key="7">
    <source>
        <dbReference type="Google" id="ProtNLM"/>
    </source>
</evidence>
<comment type="caution">
    <text evidence="5">The sequence shown here is derived from an EMBL/GenBank/DDBJ whole genome shotgun (WGS) entry which is preliminary data.</text>
</comment>
<evidence type="ECO:0000313" key="6">
    <source>
        <dbReference type="Proteomes" id="UP000233248"/>
    </source>
</evidence>
<evidence type="ECO:0000256" key="4">
    <source>
        <dbReference type="ARBA" id="ARBA00023186"/>
    </source>
</evidence>
<dbReference type="PANTHER" id="PTHR39190:SF1">
    <property type="entry name" value="FLAGELLAR ASSEMBLY FACTOR FLIW"/>
    <property type="match status" value="1"/>
</dbReference>
<dbReference type="GO" id="GO:0006417">
    <property type="term" value="P:regulation of translation"/>
    <property type="evidence" value="ECO:0007669"/>
    <property type="project" value="UniProtKB-KW"/>
</dbReference>
<evidence type="ECO:0000256" key="1">
    <source>
        <dbReference type="ARBA" id="ARBA00022490"/>
    </source>
</evidence>
<dbReference type="KEGG" id="ahs:AHALO_1609"/>
<dbReference type="GO" id="GO:0044780">
    <property type="term" value="P:bacterial-type flagellum assembly"/>
    <property type="evidence" value="ECO:0007669"/>
    <property type="project" value="InterPro"/>
</dbReference>
<reference evidence="5 6" key="1">
    <citation type="submission" date="2017-09" db="EMBL/GenBank/DDBJ databases">
        <title>Genomics of the genus Arcobacter.</title>
        <authorList>
            <person name="Perez-Cataluna A."/>
            <person name="Figueras M.J."/>
            <person name="Salas-Masso N."/>
        </authorList>
    </citation>
    <scope>NUCLEOTIDE SEQUENCE [LARGE SCALE GENOMIC DNA]</scope>
    <source>
        <strain evidence="5 6">DSM 18005</strain>
    </source>
</reference>
<organism evidence="5 6">
    <name type="scientific">Malaciobacter halophilus</name>
    <dbReference type="NCBI Taxonomy" id="197482"/>
    <lineage>
        <taxon>Bacteria</taxon>
        <taxon>Pseudomonadati</taxon>
        <taxon>Campylobacterota</taxon>
        <taxon>Epsilonproteobacteria</taxon>
        <taxon>Campylobacterales</taxon>
        <taxon>Arcobacteraceae</taxon>
        <taxon>Malaciobacter</taxon>
    </lineage>
</organism>
<accession>A0A2N1J6V7</accession>